<evidence type="ECO:0000256" key="1">
    <source>
        <dbReference type="SAM" id="MobiDB-lite"/>
    </source>
</evidence>
<dbReference type="EMBL" id="CAMKVN010003787">
    <property type="protein sequence ID" value="CAI2185583.1"/>
    <property type="molecule type" value="Genomic_DNA"/>
</dbReference>
<evidence type="ECO:0000313" key="4">
    <source>
        <dbReference type="Proteomes" id="UP001153678"/>
    </source>
</evidence>
<evidence type="ECO:0000256" key="2">
    <source>
        <dbReference type="SAM" id="Phobius"/>
    </source>
</evidence>
<comment type="caution">
    <text evidence="3">The sequence shown here is derived from an EMBL/GenBank/DDBJ whole genome shotgun (WGS) entry which is preliminary data.</text>
</comment>
<gene>
    <name evidence="3" type="ORF">FWILDA_LOCUS12149</name>
</gene>
<dbReference type="AlphaFoldDB" id="A0A9W4SY49"/>
<sequence>MNNQISFRLSHAFLAENKNKYGTYHEKGKDYLFVAFYGGFMFKNQPFLCLLVPDDNSALAGLIKLGATRDFFTTFPTNLQFKPDFREIKADDRPFIIYHGLLIKDDIGTNDYNHELEIEPLDLGIEGLPKITHLVFEFTDDPPKKKAEDDNQPDPNHSKIPNPEKNGNRSNNQTPKNLNTLKTTLIVGGIVAGLILVIAAFLYFWKRKNSPKK</sequence>
<reference evidence="3" key="1">
    <citation type="submission" date="2022-08" db="EMBL/GenBank/DDBJ databases">
        <authorList>
            <person name="Kallberg Y."/>
            <person name="Tangrot J."/>
            <person name="Rosling A."/>
        </authorList>
    </citation>
    <scope>NUCLEOTIDE SEQUENCE</scope>
    <source>
        <strain evidence="3">Wild A</strain>
    </source>
</reference>
<feature type="region of interest" description="Disordered" evidence="1">
    <location>
        <begin position="142"/>
        <end position="176"/>
    </location>
</feature>
<keyword evidence="2" id="KW-0812">Transmembrane</keyword>
<keyword evidence="2" id="KW-1133">Transmembrane helix</keyword>
<name>A0A9W4SY49_9GLOM</name>
<feature type="transmembrane region" description="Helical" evidence="2">
    <location>
        <begin position="185"/>
        <end position="205"/>
    </location>
</feature>
<dbReference type="Proteomes" id="UP001153678">
    <property type="component" value="Unassembled WGS sequence"/>
</dbReference>
<evidence type="ECO:0000313" key="3">
    <source>
        <dbReference type="EMBL" id="CAI2185583.1"/>
    </source>
</evidence>
<accession>A0A9W4SY49</accession>
<keyword evidence="2" id="KW-0472">Membrane</keyword>
<organism evidence="3 4">
    <name type="scientific">Funneliformis geosporum</name>
    <dbReference type="NCBI Taxonomy" id="1117311"/>
    <lineage>
        <taxon>Eukaryota</taxon>
        <taxon>Fungi</taxon>
        <taxon>Fungi incertae sedis</taxon>
        <taxon>Mucoromycota</taxon>
        <taxon>Glomeromycotina</taxon>
        <taxon>Glomeromycetes</taxon>
        <taxon>Glomerales</taxon>
        <taxon>Glomeraceae</taxon>
        <taxon>Funneliformis</taxon>
    </lineage>
</organism>
<proteinExistence type="predicted"/>
<protein>
    <submittedName>
        <fullName evidence="3">15640_t:CDS:1</fullName>
    </submittedName>
</protein>
<keyword evidence="4" id="KW-1185">Reference proteome</keyword>